<protein>
    <recommendedName>
        <fullName evidence="3">N-acetyltransferase domain-containing protein</fullName>
    </recommendedName>
</protein>
<gene>
    <name evidence="1" type="ORF">RB548_01150</name>
</gene>
<dbReference type="RefSeq" id="WP_331373246.1">
    <property type="nucleotide sequence ID" value="NZ_CP133148.1"/>
</dbReference>
<keyword evidence="2" id="KW-1185">Reference proteome</keyword>
<reference evidence="1" key="1">
    <citation type="submission" date="2023-08" db="EMBL/GenBank/DDBJ databases">
        <title>Complete genome sequence of Sinorhizobium chiapanecum ITTG S70 isolated from Acaciella angustissima nodules in Chiapas-Mexico.</title>
        <authorList>
            <person name="Rincon-Rosales R."/>
            <person name="Rogel M.A."/>
            <person name="Rincon-Medina C.I."/>
            <person name="Guerrero G."/>
            <person name="Manzano-Gomez L.A."/>
            <person name="Lopez-Lopez A."/>
            <person name="Rincon Molina F.A."/>
            <person name="Martinez-Romero E."/>
        </authorList>
    </citation>
    <scope>NUCLEOTIDE SEQUENCE</scope>
    <source>
        <strain evidence="1">ITTG S70</strain>
    </source>
</reference>
<sequence>MSDDFYSIRTMSWKNNDVGGSIEFEIICCGHKSDGSFDLSCEIASLSGFILDLGYYPTVRDIGVFQAFDMRSGHAVDTFRVITKRRSMIKRVLPDLDMDFTGTFIHLEKLWVREDFRGNRLGLRLMREARNMFGRFGSLALLKAHPDGDQTSDDDCRRLARYYQSDRVAGFRPLSARGEPGWLVADWYDPGTYGDDTSYWSPAKSPDRC</sequence>
<organism evidence="1 2">
    <name type="scientific">Sinorhizobium chiapasense</name>
    <dbReference type="NCBI Taxonomy" id="501572"/>
    <lineage>
        <taxon>Bacteria</taxon>
        <taxon>Pseudomonadati</taxon>
        <taxon>Pseudomonadota</taxon>
        <taxon>Alphaproteobacteria</taxon>
        <taxon>Hyphomicrobiales</taxon>
        <taxon>Rhizobiaceae</taxon>
        <taxon>Sinorhizobium/Ensifer group</taxon>
        <taxon>Sinorhizobium</taxon>
    </lineage>
</organism>
<dbReference type="Proteomes" id="UP001432360">
    <property type="component" value="Chromosome"/>
</dbReference>
<proteinExistence type="predicted"/>
<evidence type="ECO:0000313" key="1">
    <source>
        <dbReference type="EMBL" id="WVT04052.1"/>
    </source>
</evidence>
<name>A0ABZ2B974_9HYPH</name>
<evidence type="ECO:0008006" key="3">
    <source>
        <dbReference type="Google" id="ProtNLM"/>
    </source>
</evidence>
<dbReference type="EMBL" id="CP133148">
    <property type="protein sequence ID" value="WVT04052.1"/>
    <property type="molecule type" value="Genomic_DNA"/>
</dbReference>
<evidence type="ECO:0000313" key="2">
    <source>
        <dbReference type="Proteomes" id="UP001432360"/>
    </source>
</evidence>
<accession>A0ABZ2B974</accession>